<evidence type="ECO:0000313" key="5">
    <source>
        <dbReference type="Proteomes" id="UP000593567"/>
    </source>
</evidence>
<feature type="domain" description="PPM-type phosphatase" evidence="3">
    <location>
        <begin position="278"/>
        <end position="717"/>
    </location>
</feature>
<accession>A0A7J7JYR7</accession>
<proteinExistence type="inferred from homology"/>
<feature type="compositionally biased region" description="Polar residues" evidence="2">
    <location>
        <begin position="536"/>
        <end position="546"/>
    </location>
</feature>
<feature type="region of interest" description="Disordered" evidence="2">
    <location>
        <begin position="320"/>
        <end position="348"/>
    </location>
</feature>
<evidence type="ECO:0000256" key="2">
    <source>
        <dbReference type="SAM" id="MobiDB-lite"/>
    </source>
</evidence>
<dbReference type="CDD" id="cd00143">
    <property type="entry name" value="PP2Cc"/>
    <property type="match status" value="1"/>
</dbReference>
<dbReference type="PROSITE" id="PS51746">
    <property type="entry name" value="PPM_2"/>
    <property type="match status" value="1"/>
</dbReference>
<dbReference type="Gene3D" id="3.60.40.10">
    <property type="entry name" value="PPM-type phosphatase domain"/>
    <property type="match status" value="1"/>
</dbReference>
<dbReference type="GO" id="GO:0004722">
    <property type="term" value="F:protein serine/threonine phosphatase activity"/>
    <property type="evidence" value="ECO:0007669"/>
    <property type="project" value="InterPro"/>
</dbReference>
<dbReference type="AlphaFoldDB" id="A0A7J7JYR7"/>
<gene>
    <name evidence="4" type="ORF">EB796_010862</name>
</gene>
<name>A0A7J7JYR7_BUGNE</name>
<dbReference type="InterPro" id="IPR001932">
    <property type="entry name" value="PPM-type_phosphatase-like_dom"/>
</dbReference>
<dbReference type="SMART" id="SM00332">
    <property type="entry name" value="PP2Cc"/>
    <property type="match status" value="1"/>
</dbReference>
<evidence type="ECO:0000313" key="4">
    <source>
        <dbReference type="EMBL" id="KAF6030831.1"/>
    </source>
</evidence>
<dbReference type="InterPro" id="IPR015655">
    <property type="entry name" value="PP2C"/>
</dbReference>
<dbReference type="PANTHER" id="PTHR13832">
    <property type="entry name" value="PROTEIN PHOSPHATASE 2C"/>
    <property type="match status" value="1"/>
</dbReference>
<evidence type="ECO:0000256" key="1">
    <source>
        <dbReference type="ARBA" id="ARBA00006702"/>
    </source>
</evidence>
<comment type="caution">
    <text evidence="4">The sequence shown here is derived from an EMBL/GenBank/DDBJ whole genome shotgun (WGS) entry which is preliminary data.</text>
</comment>
<dbReference type="Proteomes" id="UP000593567">
    <property type="component" value="Unassembled WGS sequence"/>
</dbReference>
<feature type="compositionally biased region" description="Basic and acidic residues" evidence="2">
    <location>
        <begin position="328"/>
        <end position="345"/>
    </location>
</feature>
<comment type="similarity">
    <text evidence="1">Belongs to the PP2C family.</text>
</comment>
<sequence length="724" mass="80737">MQKFTLHRNTLGICASCIVILSVTIGELIHSIMETAVVTSKPPLPQPVSTHRAEEATDGSAFSLSIYQQHLRTSQMETMSDGTILGLRDIIYQNEPDLTYYCSLCNRFVSLLLLKDHKTYHNALSLLEFHYPPSSLKSLLNRRTAILKRLKDNASLEETTLTLKTIQLINDSYEIVKQEIEDTFECCRKIEENINTKVEGSHLGCCLDFVSAVGCCSDRTRGGSRRWRTARSTRTTMLCRLCSANELHYLLLMEMAKFDKTIKCKCTFNMLERNDVTKYDLIESPAKPCQHKRQLHRQSANFLHQVIYTCEELDYEGTNHLSSHHPIRKDLSTNKQSERKDEKTTHRQHMKAALRRAYQLTDEVLSFGGDERSKVRWSGCSAVTVVMENVDNSESCPASPSSDKVGGKSYEEPRPIGRLYLANTGNCHAVLVRDNRAYQLTKSHTYENLRERSRVLSAGGTFSQSERDESEWSSVDNQSSEVDQYAQLLIVATPGIWQVFSPQEAAELLLQFLYKIKKVLPQNRIPTPGYISPSISSLKNTQSAAQNEAEEKQTDPVNVVAESSTRPAPLMDGSAREGGLSPDAAFSTHRTSVTFQDEQTDTVGGKVKVGGEEVKVGEEKVKVGGEEVTGRLTADVLDEDDEEDELIEIRSNDSGNDADVDTDWASTIPPSESAARSALSVLSSDYKHLSRVLSERLVQSALLAGAKDNISAIVVVLQGTKLPQ</sequence>
<dbReference type="SUPFAM" id="SSF81606">
    <property type="entry name" value="PP2C-like"/>
    <property type="match status" value="1"/>
</dbReference>
<feature type="region of interest" description="Disordered" evidence="2">
    <location>
        <begin position="536"/>
        <end position="557"/>
    </location>
</feature>
<organism evidence="4 5">
    <name type="scientific">Bugula neritina</name>
    <name type="common">Brown bryozoan</name>
    <name type="synonym">Sertularia neritina</name>
    <dbReference type="NCBI Taxonomy" id="10212"/>
    <lineage>
        <taxon>Eukaryota</taxon>
        <taxon>Metazoa</taxon>
        <taxon>Spiralia</taxon>
        <taxon>Lophotrochozoa</taxon>
        <taxon>Bryozoa</taxon>
        <taxon>Gymnolaemata</taxon>
        <taxon>Cheilostomatida</taxon>
        <taxon>Flustrina</taxon>
        <taxon>Buguloidea</taxon>
        <taxon>Bugulidae</taxon>
        <taxon>Bugula</taxon>
    </lineage>
</organism>
<evidence type="ECO:0000259" key="3">
    <source>
        <dbReference type="PROSITE" id="PS51746"/>
    </source>
</evidence>
<dbReference type="Pfam" id="PF00481">
    <property type="entry name" value="PP2C"/>
    <property type="match status" value="1"/>
</dbReference>
<keyword evidence="5" id="KW-1185">Reference proteome</keyword>
<feature type="region of interest" description="Disordered" evidence="2">
    <location>
        <begin position="457"/>
        <end position="476"/>
    </location>
</feature>
<reference evidence="4" key="1">
    <citation type="submission" date="2020-06" db="EMBL/GenBank/DDBJ databases">
        <title>Draft genome of Bugula neritina, a colonial animal packing powerful symbionts and potential medicines.</title>
        <authorList>
            <person name="Rayko M."/>
        </authorList>
    </citation>
    <scope>NUCLEOTIDE SEQUENCE [LARGE SCALE GENOMIC DNA]</scope>
    <source>
        <strain evidence="4">Kwan_BN1</strain>
    </source>
</reference>
<protein>
    <submittedName>
        <fullName evidence="4">PP2D1</fullName>
    </submittedName>
</protein>
<dbReference type="PANTHER" id="PTHR13832:SF837">
    <property type="entry name" value="PROTEIN PHOSPHATASE 2C-LIKE DOMAIN-CONTAINING PROTEIN 1"/>
    <property type="match status" value="1"/>
</dbReference>
<dbReference type="InterPro" id="IPR036457">
    <property type="entry name" value="PPM-type-like_dom_sf"/>
</dbReference>
<dbReference type="OrthoDB" id="343114at2759"/>
<dbReference type="EMBL" id="VXIV02001666">
    <property type="protein sequence ID" value="KAF6030831.1"/>
    <property type="molecule type" value="Genomic_DNA"/>
</dbReference>